<dbReference type="PANTHER" id="PTHR35357">
    <property type="entry name" value="OS02G0537100 PROTEIN"/>
    <property type="match status" value="1"/>
</dbReference>
<name>A0A7N1A002_KALFE</name>
<evidence type="ECO:0000313" key="7">
    <source>
        <dbReference type="Proteomes" id="UP000594263"/>
    </source>
</evidence>
<feature type="chain" id="PRO_5029795544" description="Pectinesterase inhibitor domain-containing protein" evidence="4">
    <location>
        <begin position="22"/>
        <end position="176"/>
    </location>
</feature>
<evidence type="ECO:0000256" key="2">
    <source>
        <dbReference type="ARBA" id="ARBA00023157"/>
    </source>
</evidence>
<evidence type="ECO:0000256" key="1">
    <source>
        <dbReference type="ARBA" id="ARBA00022729"/>
    </source>
</evidence>
<keyword evidence="2" id="KW-1015">Disulfide bond</keyword>
<dbReference type="AlphaFoldDB" id="A0A7N1A002"/>
<dbReference type="EnsemblPlants" id="Kaladp0061s0006.1.v1.1">
    <property type="protein sequence ID" value="Kaladp0061s0006.1.v1.1.CDS.1"/>
    <property type="gene ID" value="Kaladp0061s0006.v1.1"/>
</dbReference>
<evidence type="ECO:0000256" key="4">
    <source>
        <dbReference type="SAM" id="SignalP"/>
    </source>
</evidence>
<dbReference type="PANTHER" id="PTHR35357:SF8">
    <property type="entry name" value="OS01G0111000 PROTEIN"/>
    <property type="match status" value="1"/>
</dbReference>
<comment type="similarity">
    <text evidence="3">Belongs to the PMEI family.</text>
</comment>
<dbReference type="Proteomes" id="UP000594263">
    <property type="component" value="Unplaced"/>
</dbReference>
<dbReference type="Gene3D" id="1.20.140.40">
    <property type="entry name" value="Invertase/pectin methylesterase inhibitor family protein"/>
    <property type="match status" value="1"/>
</dbReference>
<reference evidence="6" key="1">
    <citation type="submission" date="2021-01" db="UniProtKB">
        <authorList>
            <consortium name="EnsemblPlants"/>
        </authorList>
    </citation>
    <scope>IDENTIFICATION</scope>
</reference>
<dbReference type="NCBIfam" id="TIGR01614">
    <property type="entry name" value="PME_inhib"/>
    <property type="match status" value="1"/>
</dbReference>
<feature type="signal peptide" evidence="4">
    <location>
        <begin position="1"/>
        <end position="21"/>
    </location>
</feature>
<evidence type="ECO:0000313" key="6">
    <source>
        <dbReference type="EnsemblPlants" id="Kaladp0061s0006.1.v1.1.CDS.1"/>
    </source>
</evidence>
<organism evidence="6 7">
    <name type="scientific">Kalanchoe fedtschenkoi</name>
    <name type="common">Lavender scallops</name>
    <name type="synonym">South American air plant</name>
    <dbReference type="NCBI Taxonomy" id="63787"/>
    <lineage>
        <taxon>Eukaryota</taxon>
        <taxon>Viridiplantae</taxon>
        <taxon>Streptophyta</taxon>
        <taxon>Embryophyta</taxon>
        <taxon>Tracheophyta</taxon>
        <taxon>Spermatophyta</taxon>
        <taxon>Magnoliopsida</taxon>
        <taxon>eudicotyledons</taxon>
        <taxon>Gunneridae</taxon>
        <taxon>Pentapetalae</taxon>
        <taxon>Saxifragales</taxon>
        <taxon>Crassulaceae</taxon>
        <taxon>Kalanchoe</taxon>
    </lineage>
</organism>
<accession>A0A7N1A002</accession>
<protein>
    <recommendedName>
        <fullName evidence="5">Pectinesterase inhibitor domain-containing protein</fullName>
    </recommendedName>
</protein>
<dbReference type="OMA" id="WLNICHE"/>
<dbReference type="Gramene" id="Kaladp0061s0006.1.v1.1">
    <property type="protein sequence ID" value="Kaladp0061s0006.1.v1.1.CDS.1"/>
    <property type="gene ID" value="Kaladp0061s0006.v1.1"/>
</dbReference>
<evidence type="ECO:0000259" key="5">
    <source>
        <dbReference type="SMART" id="SM00856"/>
    </source>
</evidence>
<keyword evidence="1 4" id="KW-0732">Signal</keyword>
<sequence>MAPHLRTFLLLLLLSAASTGAQTGSQLVTDVCDATSFSDFCRSVLLSDPRSSAADLAQLGAVAIHLTRSNATSSLAFIQSLAASAPGDQRLEACEAAYRSAVASVGRAEGMWRDGDLTGVTNAAFEAVDDSFHCADAFGKDEAAKSPLVKNTRDLEYLSHVVLVLCDVRQGPHSHS</sequence>
<dbReference type="SUPFAM" id="SSF101148">
    <property type="entry name" value="Plant invertase/pectin methylesterase inhibitor"/>
    <property type="match status" value="1"/>
</dbReference>
<proteinExistence type="inferred from homology"/>
<dbReference type="InterPro" id="IPR006501">
    <property type="entry name" value="Pectinesterase_inhib_dom"/>
</dbReference>
<dbReference type="CDD" id="cd15797">
    <property type="entry name" value="PMEI"/>
    <property type="match status" value="1"/>
</dbReference>
<feature type="domain" description="Pectinesterase inhibitor" evidence="5">
    <location>
        <begin position="23"/>
        <end position="165"/>
    </location>
</feature>
<dbReference type="SMART" id="SM00856">
    <property type="entry name" value="PMEI"/>
    <property type="match status" value="1"/>
</dbReference>
<keyword evidence="7" id="KW-1185">Reference proteome</keyword>
<dbReference type="GO" id="GO:0046910">
    <property type="term" value="F:pectinesterase inhibitor activity"/>
    <property type="evidence" value="ECO:0007669"/>
    <property type="project" value="InterPro"/>
</dbReference>
<dbReference type="InterPro" id="IPR034086">
    <property type="entry name" value="PMEI_plant"/>
</dbReference>
<dbReference type="InterPro" id="IPR035513">
    <property type="entry name" value="Invertase/methylesterase_inhib"/>
</dbReference>
<dbReference type="Pfam" id="PF04043">
    <property type="entry name" value="PMEI"/>
    <property type="match status" value="1"/>
</dbReference>
<evidence type="ECO:0000256" key="3">
    <source>
        <dbReference type="ARBA" id="ARBA00038471"/>
    </source>
</evidence>